<reference evidence="4 5" key="1">
    <citation type="submission" date="2014-10" db="EMBL/GenBank/DDBJ databases">
        <title>Pedobacter Kyungheensis.</title>
        <authorList>
            <person name="Anderson B.M."/>
            <person name="Newman J.D."/>
        </authorList>
    </citation>
    <scope>NUCLEOTIDE SEQUENCE [LARGE SCALE GENOMIC DNA]</scope>
    <source>
        <strain evidence="4 5">KACC 16221</strain>
    </source>
</reference>
<evidence type="ECO:0000256" key="1">
    <source>
        <dbReference type="ARBA" id="ARBA00023125"/>
    </source>
</evidence>
<keyword evidence="5" id="KW-1185">Reference proteome</keyword>
<dbReference type="InterPro" id="IPR050624">
    <property type="entry name" value="HTH-type_Tx_Regulator"/>
</dbReference>
<dbReference type="PROSITE" id="PS50977">
    <property type="entry name" value="HTH_TETR_2"/>
    <property type="match status" value="1"/>
</dbReference>
<feature type="domain" description="HTH tetR-type" evidence="3">
    <location>
        <begin position="14"/>
        <end position="74"/>
    </location>
</feature>
<evidence type="ECO:0000313" key="4">
    <source>
        <dbReference type="EMBL" id="KIA96260.1"/>
    </source>
</evidence>
<gene>
    <name evidence="4" type="ORF">OC25_03295</name>
</gene>
<dbReference type="PANTHER" id="PTHR43479:SF11">
    <property type="entry name" value="ACREF_ENVCD OPERON REPRESSOR-RELATED"/>
    <property type="match status" value="1"/>
</dbReference>
<dbReference type="AlphaFoldDB" id="A0A0C1DQA0"/>
<dbReference type="Gene3D" id="1.10.357.10">
    <property type="entry name" value="Tetracycline Repressor, domain 2"/>
    <property type="match status" value="1"/>
</dbReference>
<dbReference type="GO" id="GO:0003677">
    <property type="term" value="F:DNA binding"/>
    <property type="evidence" value="ECO:0007669"/>
    <property type="project" value="UniProtKB-UniRule"/>
</dbReference>
<dbReference type="Pfam" id="PF00440">
    <property type="entry name" value="TetR_N"/>
    <property type="match status" value="1"/>
</dbReference>
<dbReference type="RefSeq" id="WP_039472018.1">
    <property type="nucleotide sequence ID" value="NZ_JSYN01000003.1"/>
</dbReference>
<dbReference type="PANTHER" id="PTHR43479">
    <property type="entry name" value="ACREF/ENVCD OPERON REPRESSOR-RELATED"/>
    <property type="match status" value="1"/>
</dbReference>
<sequence>MTRKTTDGPLRNKERTKKAMISAVGKILVKEGFTGLNVSKVAAKAKIDRKLIYDYFGGMEGLVKEYLNTRDFWASNTEQIEQAIPENVADIGKAATCDILEQQFDALMENAEMRSIITWALCQDLKPLRELNEAREELAEAFFTNLADAYFKDKDKNFRAVVAILISANYYMTLISQVNGSKICGIDIQKTEDQEAIKKTFRQIIDWAYA</sequence>
<dbReference type="SUPFAM" id="SSF46689">
    <property type="entry name" value="Homeodomain-like"/>
    <property type="match status" value="1"/>
</dbReference>
<keyword evidence="1 2" id="KW-0238">DNA-binding</keyword>
<dbReference type="Proteomes" id="UP000031246">
    <property type="component" value="Unassembled WGS sequence"/>
</dbReference>
<organism evidence="4 5">
    <name type="scientific">Pedobacter kyungheensis</name>
    <dbReference type="NCBI Taxonomy" id="1069985"/>
    <lineage>
        <taxon>Bacteria</taxon>
        <taxon>Pseudomonadati</taxon>
        <taxon>Bacteroidota</taxon>
        <taxon>Sphingobacteriia</taxon>
        <taxon>Sphingobacteriales</taxon>
        <taxon>Sphingobacteriaceae</taxon>
        <taxon>Pedobacter</taxon>
    </lineage>
</organism>
<dbReference type="EMBL" id="JSYN01000003">
    <property type="protein sequence ID" value="KIA96260.1"/>
    <property type="molecule type" value="Genomic_DNA"/>
</dbReference>
<accession>A0A0C1DQA0</accession>
<evidence type="ECO:0000259" key="3">
    <source>
        <dbReference type="PROSITE" id="PS50977"/>
    </source>
</evidence>
<comment type="caution">
    <text evidence="4">The sequence shown here is derived from an EMBL/GenBank/DDBJ whole genome shotgun (WGS) entry which is preliminary data.</text>
</comment>
<feature type="DNA-binding region" description="H-T-H motif" evidence="2">
    <location>
        <begin position="37"/>
        <end position="56"/>
    </location>
</feature>
<dbReference type="InterPro" id="IPR009057">
    <property type="entry name" value="Homeodomain-like_sf"/>
</dbReference>
<evidence type="ECO:0000256" key="2">
    <source>
        <dbReference type="PROSITE-ProRule" id="PRU00335"/>
    </source>
</evidence>
<proteinExistence type="predicted"/>
<dbReference type="InterPro" id="IPR001647">
    <property type="entry name" value="HTH_TetR"/>
</dbReference>
<dbReference type="OrthoDB" id="836882at2"/>
<name>A0A0C1DQA0_9SPHI</name>
<protein>
    <submittedName>
        <fullName evidence="4">TetR family transcriptional regulator</fullName>
    </submittedName>
</protein>
<evidence type="ECO:0000313" key="5">
    <source>
        <dbReference type="Proteomes" id="UP000031246"/>
    </source>
</evidence>